<dbReference type="EC" id="2.3.-.-" evidence="4"/>
<keyword evidence="2 4" id="KW-0012">Acyltransferase</keyword>
<dbReference type="SUPFAM" id="SSF55729">
    <property type="entry name" value="Acyl-CoA N-acyltransferases (Nat)"/>
    <property type="match status" value="1"/>
</dbReference>
<organism evidence="4 5">
    <name type="scientific">Ferrovibrio xuzhouensis</name>
    <dbReference type="NCBI Taxonomy" id="1576914"/>
    <lineage>
        <taxon>Bacteria</taxon>
        <taxon>Pseudomonadati</taxon>
        <taxon>Pseudomonadota</taxon>
        <taxon>Alphaproteobacteria</taxon>
        <taxon>Rhodospirillales</taxon>
        <taxon>Rhodospirillaceae</taxon>
        <taxon>Ferrovibrio</taxon>
    </lineage>
</organism>
<protein>
    <submittedName>
        <fullName evidence="4">GNAT family N-acetyltransferase</fullName>
        <ecNumber evidence="4">2.3.-.-</ecNumber>
    </submittedName>
</protein>
<accession>A0ABV7VH96</accession>
<evidence type="ECO:0000256" key="2">
    <source>
        <dbReference type="ARBA" id="ARBA00023315"/>
    </source>
</evidence>
<reference evidence="5" key="1">
    <citation type="journal article" date="2019" name="Int. J. Syst. Evol. Microbiol.">
        <title>The Global Catalogue of Microorganisms (GCM) 10K type strain sequencing project: providing services to taxonomists for standard genome sequencing and annotation.</title>
        <authorList>
            <consortium name="The Broad Institute Genomics Platform"/>
            <consortium name="The Broad Institute Genome Sequencing Center for Infectious Disease"/>
            <person name="Wu L."/>
            <person name="Ma J."/>
        </authorList>
    </citation>
    <scope>NUCLEOTIDE SEQUENCE [LARGE SCALE GENOMIC DNA]</scope>
    <source>
        <strain evidence="5">KCTC 42182</strain>
    </source>
</reference>
<proteinExistence type="predicted"/>
<feature type="domain" description="N-acetyltransferase" evidence="3">
    <location>
        <begin position="4"/>
        <end position="168"/>
    </location>
</feature>
<dbReference type="CDD" id="cd04301">
    <property type="entry name" value="NAT_SF"/>
    <property type="match status" value="1"/>
</dbReference>
<dbReference type="Gene3D" id="3.40.630.30">
    <property type="match status" value="1"/>
</dbReference>
<dbReference type="GO" id="GO:0016746">
    <property type="term" value="F:acyltransferase activity"/>
    <property type="evidence" value="ECO:0007669"/>
    <property type="project" value="UniProtKB-KW"/>
</dbReference>
<dbReference type="InterPro" id="IPR016181">
    <property type="entry name" value="Acyl_CoA_acyltransferase"/>
</dbReference>
<dbReference type="Proteomes" id="UP001595711">
    <property type="component" value="Unassembled WGS sequence"/>
</dbReference>
<sequence>MPQIEIRDALPADAEAIRAIYNDAVLNTTAVFDYTPRDVAAQVAWLAAKAEQTLPVLVATDGPGGAVAGYCSYGPFRPWPAYLYTVENAIYIAPDRRGQGIGKLLLARLTGLARTRGLHTMIAGITAENAASLRLHEAQGFTRAGLIRAAGWKFERWLDLVFLQKMLQD</sequence>
<evidence type="ECO:0000313" key="5">
    <source>
        <dbReference type="Proteomes" id="UP001595711"/>
    </source>
</evidence>
<dbReference type="PANTHER" id="PTHR43072:SF23">
    <property type="entry name" value="UPF0039 PROTEIN C11D3.02C"/>
    <property type="match status" value="1"/>
</dbReference>
<dbReference type="PROSITE" id="PS51186">
    <property type="entry name" value="GNAT"/>
    <property type="match status" value="1"/>
</dbReference>
<name>A0ABV7VH96_9PROT</name>
<evidence type="ECO:0000256" key="1">
    <source>
        <dbReference type="ARBA" id="ARBA00022679"/>
    </source>
</evidence>
<keyword evidence="5" id="KW-1185">Reference proteome</keyword>
<evidence type="ECO:0000259" key="3">
    <source>
        <dbReference type="PROSITE" id="PS51186"/>
    </source>
</evidence>
<dbReference type="Pfam" id="PF00583">
    <property type="entry name" value="Acetyltransf_1"/>
    <property type="match status" value="1"/>
</dbReference>
<comment type="caution">
    <text evidence="4">The sequence shown here is derived from an EMBL/GenBank/DDBJ whole genome shotgun (WGS) entry which is preliminary data.</text>
</comment>
<dbReference type="InterPro" id="IPR000182">
    <property type="entry name" value="GNAT_dom"/>
</dbReference>
<keyword evidence="1 4" id="KW-0808">Transferase</keyword>
<dbReference type="RefSeq" id="WP_379726216.1">
    <property type="nucleotide sequence ID" value="NZ_JBHRYJ010000002.1"/>
</dbReference>
<dbReference type="PANTHER" id="PTHR43072">
    <property type="entry name" value="N-ACETYLTRANSFERASE"/>
    <property type="match status" value="1"/>
</dbReference>
<gene>
    <name evidence="4" type="ORF">ACFOOQ_11400</name>
</gene>
<evidence type="ECO:0000313" key="4">
    <source>
        <dbReference type="EMBL" id="MFC3676152.1"/>
    </source>
</evidence>
<dbReference type="EMBL" id="JBHRYJ010000002">
    <property type="protein sequence ID" value="MFC3676152.1"/>
    <property type="molecule type" value="Genomic_DNA"/>
</dbReference>